<dbReference type="PIRSF" id="PIRSF000498">
    <property type="entry name" value="Riboflavin_syn_A"/>
    <property type="match status" value="1"/>
</dbReference>
<gene>
    <name evidence="13" type="ORF">G9U51_04240</name>
</gene>
<keyword evidence="14" id="KW-1185">Reference proteome</keyword>
<dbReference type="FunFam" id="2.40.30.20:FF:000003">
    <property type="entry name" value="Riboflavin synthase, alpha subunit"/>
    <property type="match status" value="1"/>
</dbReference>
<evidence type="ECO:0000256" key="2">
    <source>
        <dbReference type="ARBA" id="ARBA00002803"/>
    </source>
</evidence>
<dbReference type="EMBL" id="JAAOIV010000002">
    <property type="protein sequence ID" value="NHN54995.1"/>
    <property type="molecule type" value="Genomic_DNA"/>
</dbReference>
<reference evidence="13" key="1">
    <citation type="submission" date="2020-03" db="EMBL/GenBank/DDBJ databases">
        <title>Draft sequencing of Calidifontibacter sp. DB0510.</title>
        <authorList>
            <person name="Kim D.-U."/>
        </authorList>
    </citation>
    <scope>NUCLEOTIDE SEQUENCE</scope>
    <source>
        <strain evidence="13">DB0510</strain>
    </source>
</reference>
<evidence type="ECO:0000313" key="13">
    <source>
        <dbReference type="EMBL" id="NHN54995.1"/>
    </source>
</evidence>
<evidence type="ECO:0000256" key="4">
    <source>
        <dbReference type="ARBA" id="ARBA00011233"/>
    </source>
</evidence>
<dbReference type="GO" id="GO:0009231">
    <property type="term" value="P:riboflavin biosynthetic process"/>
    <property type="evidence" value="ECO:0007669"/>
    <property type="project" value="UniProtKB-KW"/>
</dbReference>
<dbReference type="Proteomes" id="UP000744769">
    <property type="component" value="Unassembled WGS sequence"/>
</dbReference>
<dbReference type="InterPro" id="IPR026017">
    <property type="entry name" value="Lumazine-bd_dom"/>
</dbReference>
<dbReference type="FunFam" id="2.40.30.20:FF:000004">
    <property type="entry name" value="Riboflavin synthase, alpha subunit"/>
    <property type="match status" value="1"/>
</dbReference>
<evidence type="ECO:0000256" key="7">
    <source>
        <dbReference type="ARBA" id="ARBA00022619"/>
    </source>
</evidence>
<evidence type="ECO:0000256" key="10">
    <source>
        <dbReference type="NCBIfam" id="TIGR00187"/>
    </source>
</evidence>
<dbReference type="CDD" id="cd00402">
    <property type="entry name" value="Riboflavin_synthase_like"/>
    <property type="match status" value="1"/>
</dbReference>
<dbReference type="PANTHER" id="PTHR21098:SF12">
    <property type="entry name" value="RIBOFLAVIN SYNTHASE"/>
    <property type="match status" value="1"/>
</dbReference>
<dbReference type="NCBIfam" id="TIGR00187">
    <property type="entry name" value="ribE"/>
    <property type="match status" value="1"/>
</dbReference>
<comment type="function">
    <text evidence="2">Catalyzes the dismutation of two molecules of 6,7-dimethyl-8-ribityllumazine, resulting in the formation of riboflavin and 5-amino-6-(D-ribitylamino)uracil.</text>
</comment>
<dbReference type="InterPro" id="IPR001783">
    <property type="entry name" value="Lumazine-bd"/>
</dbReference>
<comment type="caution">
    <text evidence="13">The sequence shown here is derived from an EMBL/GenBank/DDBJ whole genome shotgun (WGS) entry which is preliminary data.</text>
</comment>
<organism evidence="13 14">
    <name type="scientific">Metallococcus carri</name>
    <dbReference type="NCBI Taxonomy" id="1656884"/>
    <lineage>
        <taxon>Bacteria</taxon>
        <taxon>Bacillati</taxon>
        <taxon>Actinomycetota</taxon>
        <taxon>Actinomycetes</taxon>
        <taxon>Micrococcales</taxon>
        <taxon>Dermacoccaceae</taxon>
        <taxon>Metallococcus</taxon>
    </lineage>
</organism>
<feature type="repeat" description="Lumazine-binding" evidence="11">
    <location>
        <begin position="1"/>
        <end position="96"/>
    </location>
</feature>
<keyword evidence="9" id="KW-0677">Repeat</keyword>
<feature type="domain" description="Lumazine-binding" evidence="12">
    <location>
        <begin position="97"/>
        <end position="193"/>
    </location>
</feature>
<evidence type="ECO:0000313" key="14">
    <source>
        <dbReference type="Proteomes" id="UP000744769"/>
    </source>
</evidence>
<evidence type="ECO:0000256" key="9">
    <source>
        <dbReference type="ARBA" id="ARBA00022737"/>
    </source>
</evidence>
<evidence type="ECO:0000256" key="11">
    <source>
        <dbReference type="PROSITE-ProRule" id="PRU00524"/>
    </source>
</evidence>
<keyword evidence="8 13" id="KW-0808">Transferase</keyword>
<dbReference type="InterPro" id="IPR023366">
    <property type="entry name" value="ATP_synth_asu-like_sf"/>
</dbReference>
<evidence type="ECO:0000256" key="8">
    <source>
        <dbReference type="ARBA" id="ARBA00022679"/>
    </source>
</evidence>
<dbReference type="PANTHER" id="PTHR21098">
    <property type="entry name" value="RIBOFLAVIN SYNTHASE ALPHA CHAIN"/>
    <property type="match status" value="1"/>
</dbReference>
<dbReference type="Pfam" id="PF00677">
    <property type="entry name" value="Lum_binding"/>
    <property type="match status" value="2"/>
</dbReference>
<dbReference type="AlphaFoldDB" id="A0A967B054"/>
<dbReference type="Gene3D" id="2.40.30.20">
    <property type="match status" value="2"/>
</dbReference>
<dbReference type="EC" id="2.5.1.9" evidence="5 10"/>
<proteinExistence type="predicted"/>
<dbReference type="NCBIfam" id="NF006767">
    <property type="entry name" value="PRK09289.1"/>
    <property type="match status" value="1"/>
</dbReference>
<feature type="repeat" description="Lumazine-binding" evidence="11">
    <location>
        <begin position="97"/>
        <end position="193"/>
    </location>
</feature>
<accession>A0A967B054</accession>
<evidence type="ECO:0000259" key="12">
    <source>
        <dbReference type="PROSITE" id="PS51177"/>
    </source>
</evidence>
<evidence type="ECO:0000256" key="6">
    <source>
        <dbReference type="ARBA" id="ARBA00013950"/>
    </source>
</evidence>
<comment type="pathway">
    <text evidence="3">Cofactor biosynthesis; riboflavin biosynthesis; riboflavin from 2-hydroxy-3-oxobutyl phosphate and 5-amino-6-(D-ribitylamino)uracil: step 2/2.</text>
</comment>
<comment type="catalytic activity">
    <reaction evidence="1">
        <text>2 6,7-dimethyl-8-(1-D-ribityl)lumazine + H(+) = 5-amino-6-(D-ribitylamino)uracil + riboflavin</text>
        <dbReference type="Rhea" id="RHEA:20772"/>
        <dbReference type="ChEBI" id="CHEBI:15378"/>
        <dbReference type="ChEBI" id="CHEBI:15934"/>
        <dbReference type="ChEBI" id="CHEBI:57986"/>
        <dbReference type="ChEBI" id="CHEBI:58201"/>
        <dbReference type="EC" id="2.5.1.9"/>
    </reaction>
</comment>
<evidence type="ECO:0000256" key="5">
    <source>
        <dbReference type="ARBA" id="ARBA00012827"/>
    </source>
</evidence>
<dbReference type="GO" id="GO:0004746">
    <property type="term" value="F:riboflavin synthase activity"/>
    <property type="evidence" value="ECO:0007669"/>
    <property type="project" value="UniProtKB-UniRule"/>
</dbReference>
<dbReference type="SUPFAM" id="SSF63380">
    <property type="entry name" value="Riboflavin synthase domain-like"/>
    <property type="match status" value="2"/>
</dbReference>
<dbReference type="PROSITE" id="PS51177">
    <property type="entry name" value="LUMAZINE_BIND"/>
    <property type="match status" value="2"/>
</dbReference>
<feature type="domain" description="Lumazine-binding" evidence="12">
    <location>
        <begin position="1"/>
        <end position="96"/>
    </location>
</feature>
<dbReference type="InterPro" id="IPR017938">
    <property type="entry name" value="Riboflavin_synthase-like_b-brl"/>
</dbReference>
<evidence type="ECO:0000256" key="1">
    <source>
        <dbReference type="ARBA" id="ARBA00000968"/>
    </source>
</evidence>
<comment type="subunit">
    <text evidence="4">Homotrimer.</text>
</comment>
<name>A0A967B054_9MICO</name>
<dbReference type="RefSeq" id="WP_166193655.1">
    <property type="nucleotide sequence ID" value="NZ_JAAOIV010000002.1"/>
</dbReference>
<keyword evidence="7" id="KW-0686">Riboflavin biosynthesis</keyword>
<evidence type="ECO:0000256" key="3">
    <source>
        <dbReference type="ARBA" id="ARBA00004887"/>
    </source>
</evidence>
<protein>
    <recommendedName>
        <fullName evidence="6 10">Riboflavin synthase</fullName>
        <ecNumber evidence="5 10">2.5.1.9</ecNumber>
    </recommendedName>
</protein>
<dbReference type="NCBIfam" id="NF009566">
    <property type="entry name" value="PRK13020.1"/>
    <property type="match status" value="1"/>
</dbReference>
<sequence length="200" mass="21027">MFTGIVQETGVITRLRQTGDSAVLSVQAHAVLDGIAHGASVAVDGVCVTVTDFTATGFTVDLMAETLRRTSLGGLRPGDRVNLERAMPASGRFDGHIVQGHVDGTGRIRRVTPTEHWTEVEFAAPADLLRYIVEKGSITVDGISLTVTGVTDEAFTVGLIPTTLRLTALGDKGVGAVVNLETDVLAKYAERLLATAGATR</sequence>